<accession>A0A432DZJ6</accession>
<organism evidence="1 2">
    <name type="scientific">Chryseobacterium arthrosphaerae</name>
    <dbReference type="NCBI Taxonomy" id="651561"/>
    <lineage>
        <taxon>Bacteria</taxon>
        <taxon>Pseudomonadati</taxon>
        <taxon>Bacteroidota</taxon>
        <taxon>Flavobacteriia</taxon>
        <taxon>Flavobacteriales</taxon>
        <taxon>Weeksellaceae</taxon>
        <taxon>Chryseobacterium group</taxon>
        <taxon>Chryseobacterium</taxon>
    </lineage>
</organism>
<evidence type="ECO:0000313" key="2">
    <source>
        <dbReference type="Proteomes" id="UP000276953"/>
    </source>
</evidence>
<name>A0A432DZJ6_9FLAO</name>
<dbReference type="EMBL" id="RYFC01000001">
    <property type="protein sequence ID" value="RTZ49660.1"/>
    <property type="molecule type" value="Genomic_DNA"/>
</dbReference>
<protein>
    <submittedName>
        <fullName evidence="1">Uncharacterized protein</fullName>
    </submittedName>
</protein>
<evidence type="ECO:0000313" key="1">
    <source>
        <dbReference type="EMBL" id="RTZ49660.1"/>
    </source>
</evidence>
<dbReference type="Proteomes" id="UP000276953">
    <property type="component" value="Unassembled WGS sequence"/>
</dbReference>
<reference evidence="1 2" key="1">
    <citation type="submission" date="2018-12" db="EMBL/GenBank/DDBJ databases">
        <title>Draft Genome Sequence of Chryseobacterium arthrosphaerae strain ED882-96 Isolated from the Blood of a Patient with Liver Cirrhosis in Taiwan.</title>
        <authorList>
            <person name="Lin J.-N."/>
            <person name="Lai C.-H."/>
            <person name="Yang C.-H."/>
            <person name="Huang Y.-H."/>
        </authorList>
    </citation>
    <scope>NUCLEOTIDE SEQUENCE [LARGE SCALE GENOMIC DNA]</scope>
    <source>
        <strain evidence="1 2">ED882-96</strain>
    </source>
</reference>
<proteinExistence type="predicted"/>
<dbReference type="AlphaFoldDB" id="A0A432DZJ6"/>
<comment type="caution">
    <text evidence="1">The sequence shown here is derived from an EMBL/GenBank/DDBJ whole genome shotgun (WGS) entry which is preliminary data.</text>
</comment>
<gene>
    <name evidence="1" type="ORF">EJ377_04670</name>
</gene>
<sequence length="63" mass="6726">MVPLQHSGGTSIIDFANGTGQNFNVDNLNARNSDPSGTHLRFNNPIGGALQFTIPTTDTRTLL</sequence>